<dbReference type="PRINTS" id="PR00506">
    <property type="entry name" value="D21N6MTFRASE"/>
</dbReference>
<evidence type="ECO:0000313" key="7">
    <source>
        <dbReference type="EMBL" id="APB30623.1"/>
    </source>
</evidence>
<protein>
    <submittedName>
        <fullName evidence="7">DNA methylase</fullName>
    </submittedName>
</protein>
<dbReference type="GO" id="GO:0003677">
    <property type="term" value="F:DNA binding"/>
    <property type="evidence" value="ECO:0007669"/>
    <property type="project" value="InterPro"/>
</dbReference>
<dbReference type="InterPro" id="IPR029063">
    <property type="entry name" value="SAM-dependent_MTases_sf"/>
</dbReference>
<dbReference type="GO" id="GO:0032259">
    <property type="term" value="P:methylation"/>
    <property type="evidence" value="ECO:0007669"/>
    <property type="project" value="UniProtKB-KW"/>
</dbReference>
<keyword evidence="5" id="KW-0680">Restriction system</keyword>
<dbReference type="KEGG" id="vte:BHY08_01540"/>
<dbReference type="InterPro" id="IPR002941">
    <property type="entry name" value="DNA_methylase_N4/N6"/>
</dbReference>
<keyword evidence="8" id="KW-1185">Reference proteome</keyword>
<evidence type="ECO:0000256" key="1">
    <source>
        <dbReference type="ARBA" id="ARBA00006594"/>
    </source>
</evidence>
<feature type="domain" description="DNA methylase N-4/N-6" evidence="6">
    <location>
        <begin position="121"/>
        <end position="459"/>
    </location>
</feature>
<dbReference type="GO" id="GO:0008170">
    <property type="term" value="F:N-methyltransferase activity"/>
    <property type="evidence" value="ECO:0007669"/>
    <property type="project" value="InterPro"/>
</dbReference>
<dbReference type="InterPro" id="IPR002052">
    <property type="entry name" value="DNA_methylase_N6_adenine_CS"/>
</dbReference>
<dbReference type="Pfam" id="PF01555">
    <property type="entry name" value="N6_N4_Mtase"/>
    <property type="match status" value="1"/>
</dbReference>
<dbReference type="REBASE" id="166311">
    <property type="entry name" value="M.Vte21459ORF1540P"/>
</dbReference>
<organism evidence="7 8">
    <name type="scientific">Vagococcus teuberi</name>
    <dbReference type="NCBI Taxonomy" id="519472"/>
    <lineage>
        <taxon>Bacteria</taxon>
        <taxon>Bacillati</taxon>
        <taxon>Bacillota</taxon>
        <taxon>Bacilli</taxon>
        <taxon>Lactobacillales</taxon>
        <taxon>Enterococcaceae</taxon>
        <taxon>Vagococcus</taxon>
    </lineage>
</organism>
<keyword evidence="3" id="KW-0808">Transferase</keyword>
<evidence type="ECO:0000313" key="8">
    <source>
        <dbReference type="Proteomes" id="UP000191200"/>
    </source>
</evidence>
<dbReference type="AlphaFoldDB" id="A0A1J0A3X5"/>
<evidence type="ECO:0000256" key="2">
    <source>
        <dbReference type="ARBA" id="ARBA00022603"/>
    </source>
</evidence>
<dbReference type="SUPFAM" id="SSF53335">
    <property type="entry name" value="S-adenosyl-L-methionine-dependent methyltransferases"/>
    <property type="match status" value="1"/>
</dbReference>
<evidence type="ECO:0000256" key="5">
    <source>
        <dbReference type="ARBA" id="ARBA00022747"/>
    </source>
</evidence>
<accession>A0A1J0A3X5</accession>
<evidence type="ECO:0000256" key="4">
    <source>
        <dbReference type="ARBA" id="ARBA00022691"/>
    </source>
</evidence>
<dbReference type="InterPro" id="IPR002295">
    <property type="entry name" value="N4/N6-MTase_EcoPI_Mod-like"/>
</dbReference>
<comment type="similarity">
    <text evidence="1">Belongs to the N(4)/N(6)-methyltransferase family.</text>
</comment>
<keyword evidence="4" id="KW-0949">S-adenosyl-L-methionine</keyword>
<sequence>MEKLDMQTKDLANENFEKLKALFPNAITETIDDEGNIVRAIDKDILMQEISTEVVEGREERYQFTWPDKRRAIATANAPISKTLRPCREESVNFDETENLYIEGDNLEVLKLLQETYLGKIKMIYIDPPYNTGRDFVYNDNFSIDKNEYLEDSGQYDDEGNRLEKNLESNGRFHTDWLNMMYPRLKLARNLLSEDGLIFISISDAEVRNLCKICDEIFGESNFVADLKWANKEGGGSSDSKLFRIKDEHIVVYSKQIENIIIKGLSPSNIERYKCSDEYEETRGKYYLQKLGMGSIQYSESMDYPITMEDGTILYPADNNSGKRAIWRWSRQKYEWGLQNGYIVAKKDKKGEWVLYTKQYLNADNDGNIIQRTQAPMGIISDFSSTQGTKELVKIGMDKYFSYPKPTSLLKYLIDRIADKEFTCLDFFSGSSSTADAVMQLNLEDGGNRKFIMVQIPEETDEKSEAYKAGYKNICEIGKERIRRAGRKILEENQDKEGIENLDIGFRVLKTDSSNMKDVFYAPEKTEQSLLDMLSDNIKEGRSPEDLLFQVMLDLGISLSSKIERELVYDKEVFIVEDGFLIACFDKNITEETVKAIANYEPYYAVFRDLSMANDSVATNFEQIFENTSPQTVRKVV</sequence>
<dbReference type="STRING" id="519472.BHY08_01540"/>
<dbReference type="Proteomes" id="UP000191200">
    <property type="component" value="Chromosome"/>
</dbReference>
<gene>
    <name evidence="7" type="ORF">BHY08_01540</name>
</gene>
<evidence type="ECO:0000256" key="3">
    <source>
        <dbReference type="ARBA" id="ARBA00022679"/>
    </source>
</evidence>
<dbReference type="GO" id="GO:0009307">
    <property type="term" value="P:DNA restriction-modification system"/>
    <property type="evidence" value="ECO:0007669"/>
    <property type="project" value="UniProtKB-KW"/>
</dbReference>
<evidence type="ECO:0000259" key="6">
    <source>
        <dbReference type="Pfam" id="PF01555"/>
    </source>
</evidence>
<dbReference type="Gene3D" id="3.40.50.150">
    <property type="entry name" value="Vaccinia Virus protein VP39"/>
    <property type="match status" value="1"/>
</dbReference>
<dbReference type="OrthoDB" id="9800801at2"/>
<name>A0A1J0A3X5_9ENTE</name>
<keyword evidence="2 7" id="KW-0489">Methyltransferase</keyword>
<dbReference type="EMBL" id="CP017267">
    <property type="protein sequence ID" value="APB30623.1"/>
    <property type="molecule type" value="Genomic_DNA"/>
</dbReference>
<reference evidence="7 8" key="1">
    <citation type="submission" date="2016-09" db="EMBL/GenBank/DDBJ databases">
        <title>Vagococcus teuberi sp. nov., isolated from the Malian artisanal sour milk fene.</title>
        <authorList>
            <person name="Wullschleger S."/>
            <person name="Seifert C."/>
            <person name="Baumgartner S."/>
            <person name="Lacroix C."/>
            <person name="Bonfoh B."/>
            <person name="Stevens M.J."/>
            <person name="Meile L."/>
        </authorList>
    </citation>
    <scope>NUCLEOTIDE SEQUENCE [LARGE SCALE GENOMIC DNA]</scope>
    <source>
        <strain evidence="7 8">DSM 21459</strain>
    </source>
</reference>
<proteinExistence type="inferred from homology"/>
<dbReference type="PIRSF" id="PIRSF015855">
    <property type="entry name" value="TypeIII_Mtase_mKpnI"/>
    <property type="match status" value="1"/>
</dbReference>
<dbReference type="PROSITE" id="PS00092">
    <property type="entry name" value="N6_MTASE"/>
    <property type="match status" value="1"/>
</dbReference>
<dbReference type="RefSeq" id="WP_071456192.1">
    <property type="nucleotide sequence ID" value="NZ_CP017267.1"/>
</dbReference>